<dbReference type="SUPFAM" id="SSF111331">
    <property type="entry name" value="NAD kinase/diacylglycerol kinase-like"/>
    <property type="match status" value="1"/>
</dbReference>
<dbReference type="InterPro" id="IPR037607">
    <property type="entry name" value="DGK"/>
</dbReference>
<feature type="non-terminal residue" evidence="7">
    <location>
        <position position="321"/>
    </location>
</feature>
<proteinExistence type="predicted"/>
<keyword evidence="1" id="KW-0808">Transferase</keyword>
<dbReference type="InterPro" id="IPR016064">
    <property type="entry name" value="NAD/diacylglycerol_kinase_sf"/>
</dbReference>
<evidence type="ECO:0000256" key="1">
    <source>
        <dbReference type="ARBA" id="ARBA00022679"/>
    </source>
</evidence>
<comment type="caution">
    <text evidence="7">The sequence shown here is derived from an EMBL/GenBank/DDBJ whole genome shotgun (WGS) entry which is preliminary data.</text>
</comment>
<evidence type="ECO:0000256" key="3">
    <source>
        <dbReference type="ARBA" id="ARBA00022777"/>
    </source>
</evidence>
<gene>
    <name evidence="7" type="ORF">PCOR1329_LOCUS73979</name>
</gene>
<evidence type="ECO:0000259" key="6">
    <source>
        <dbReference type="Pfam" id="PF00609"/>
    </source>
</evidence>
<name>A0ABN9XA84_9DINO</name>
<evidence type="ECO:0000313" key="8">
    <source>
        <dbReference type="Proteomes" id="UP001189429"/>
    </source>
</evidence>
<sequence>RLAPSSWTSGAWSSGRTRRWRRTDHKLHSLGPTRSWSATRRGLSRELLSQVGESLGDDGLVSDAAQARAGPGTDIYLGFWQNYFSVGMDARTAGAVDRSRSQALGRCCFRRGCGKFCYGWQGLRHALWARLLTKSLETFAVAMPSQEALLNRRTVLSNFRTWNSVASSGSSGKKPRSTTSSAEPPLEDFGERLRELNVQGRRGRLRQLMLVNINSYAAGLNVLRESALLAPPSARDGILEVLAVRNLLSTVCMFGGCSKPAYLASATRVALRLKRGEWMQLDGEPWYLDAGCDVLVERHRSRYDALRAARRAVVVRARQPR</sequence>
<dbReference type="PANTHER" id="PTHR11255:SF121">
    <property type="entry name" value="DIACYLGLYCEROL KINASE (ATP)"/>
    <property type="match status" value="1"/>
</dbReference>
<evidence type="ECO:0000313" key="7">
    <source>
        <dbReference type="EMBL" id="CAK0895141.1"/>
    </source>
</evidence>
<keyword evidence="4" id="KW-0067">ATP-binding</keyword>
<feature type="region of interest" description="Disordered" evidence="5">
    <location>
        <begin position="164"/>
        <end position="186"/>
    </location>
</feature>
<keyword evidence="2" id="KW-0547">Nucleotide-binding</keyword>
<keyword evidence="3" id="KW-0418">Kinase</keyword>
<evidence type="ECO:0000256" key="2">
    <source>
        <dbReference type="ARBA" id="ARBA00022741"/>
    </source>
</evidence>
<dbReference type="Proteomes" id="UP001189429">
    <property type="component" value="Unassembled WGS sequence"/>
</dbReference>
<evidence type="ECO:0000256" key="5">
    <source>
        <dbReference type="SAM" id="MobiDB-lite"/>
    </source>
</evidence>
<protein>
    <recommendedName>
        <fullName evidence="6">Diacylglycerol kinase accessory domain-containing protein</fullName>
    </recommendedName>
</protein>
<feature type="non-terminal residue" evidence="7">
    <location>
        <position position="1"/>
    </location>
</feature>
<accession>A0ABN9XA84</accession>
<organism evidence="7 8">
    <name type="scientific">Prorocentrum cordatum</name>
    <dbReference type="NCBI Taxonomy" id="2364126"/>
    <lineage>
        <taxon>Eukaryota</taxon>
        <taxon>Sar</taxon>
        <taxon>Alveolata</taxon>
        <taxon>Dinophyceae</taxon>
        <taxon>Prorocentrales</taxon>
        <taxon>Prorocentraceae</taxon>
        <taxon>Prorocentrum</taxon>
    </lineage>
</organism>
<feature type="compositionally biased region" description="Polar residues" evidence="5">
    <location>
        <begin position="164"/>
        <end position="182"/>
    </location>
</feature>
<feature type="domain" description="Diacylglycerol kinase accessory" evidence="6">
    <location>
        <begin position="81"/>
        <end position="285"/>
    </location>
</feature>
<dbReference type="PANTHER" id="PTHR11255">
    <property type="entry name" value="DIACYLGLYCEROL KINASE"/>
    <property type="match status" value="1"/>
</dbReference>
<dbReference type="InterPro" id="IPR000756">
    <property type="entry name" value="Diacylglycerol_kin_accessory"/>
</dbReference>
<dbReference type="Pfam" id="PF00609">
    <property type="entry name" value="DAGK_acc"/>
    <property type="match status" value="1"/>
</dbReference>
<evidence type="ECO:0000256" key="4">
    <source>
        <dbReference type="ARBA" id="ARBA00022840"/>
    </source>
</evidence>
<reference evidence="7" key="1">
    <citation type="submission" date="2023-10" db="EMBL/GenBank/DDBJ databases">
        <authorList>
            <person name="Chen Y."/>
            <person name="Shah S."/>
            <person name="Dougan E. K."/>
            <person name="Thang M."/>
            <person name="Chan C."/>
        </authorList>
    </citation>
    <scope>NUCLEOTIDE SEQUENCE [LARGE SCALE GENOMIC DNA]</scope>
</reference>
<dbReference type="EMBL" id="CAUYUJ010019995">
    <property type="protein sequence ID" value="CAK0895141.1"/>
    <property type="molecule type" value="Genomic_DNA"/>
</dbReference>
<keyword evidence="8" id="KW-1185">Reference proteome</keyword>